<feature type="transmembrane region" description="Helical" evidence="1">
    <location>
        <begin position="12"/>
        <end position="33"/>
    </location>
</feature>
<dbReference type="AlphaFoldDB" id="A0A101KRK9"/>
<protein>
    <submittedName>
        <fullName evidence="2">Uncharacterized protein</fullName>
    </submittedName>
</protein>
<accession>A0A101KRK9</accession>
<evidence type="ECO:0000256" key="1">
    <source>
        <dbReference type="SAM" id="Phobius"/>
    </source>
</evidence>
<reference evidence="2 3" key="1">
    <citation type="submission" date="2015-12" db="EMBL/GenBank/DDBJ databases">
        <title>Draft genome sequence of Mesorhizobium sp. UFLA 01-765, a multitolerant efficient symbiont and plant-growth promoting strain isolated from Zn-mining soil using Leucaena leucocephala as a trap plant.</title>
        <authorList>
            <person name="Rangel W.M."/>
            <person name="Thijs S."/>
            <person name="Longatti S.M."/>
            <person name="Moreira F.M."/>
            <person name="Weyens N."/>
            <person name="Vangronsveld J."/>
            <person name="Van Hamme J.D."/>
            <person name="Bottos E.M."/>
            <person name="Rineau F."/>
        </authorList>
    </citation>
    <scope>NUCLEOTIDE SEQUENCE [LARGE SCALE GENOMIC DNA]</scope>
    <source>
        <strain evidence="2 3">UFLA 01-765</strain>
    </source>
</reference>
<evidence type="ECO:0000313" key="3">
    <source>
        <dbReference type="Proteomes" id="UP000053176"/>
    </source>
</evidence>
<gene>
    <name evidence="2" type="ORF">AU467_25915</name>
</gene>
<keyword evidence="1" id="KW-0812">Transmembrane</keyword>
<dbReference type="EMBL" id="LPWA01000116">
    <property type="protein sequence ID" value="KUM25607.1"/>
    <property type="molecule type" value="Genomic_DNA"/>
</dbReference>
<dbReference type="Proteomes" id="UP000053176">
    <property type="component" value="Unassembled WGS sequence"/>
</dbReference>
<keyword evidence="1" id="KW-0472">Membrane</keyword>
<sequence length="61" mass="6407">MLFIISKLSETLLLPSNDIAGFAITGVLAYALGRRRVGLALPTISTLLLIVAVGFGPRHGT</sequence>
<keyword evidence="1" id="KW-1133">Transmembrane helix</keyword>
<comment type="caution">
    <text evidence="2">The sequence shown here is derived from an EMBL/GenBank/DDBJ whole genome shotgun (WGS) entry which is preliminary data.</text>
</comment>
<evidence type="ECO:0000313" key="2">
    <source>
        <dbReference type="EMBL" id="KUM25607.1"/>
    </source>
</evidence>
<organism evidence="2 3">
    <name type="scientific">Rhizobium loti</name>
    <name type="common">Mesorhizobium loti</name>
    <dbReference type="NCBI Taxonomy" id="381"/>
    <lineage>
        <taxon>Bacteria</taxon>
        <taxon>Pseudomonadati</taxon>
        <taxon>Pseudomonadota</taxon>
        <taxon>Alphaproteobacteria</taxon>
        <taxon>Hyphomicrobiales</taxon>
        <taxon>Phyllobacteriaceae</taxon>
        <taxon>Mesorhizobium</taxon>
    </lineage>
</organism>
<name>A0A101KRK9_RHILI</name>
<proteinExistence type="predicted"/>
<feature type="transmembrane region" description="Helical" evidence="1">
    <location>
        <begin position="39"/>
        <end position="56"/>
    </location>
</feature>